<keyword evidence="9" id="KW-1185">Reference proteome</keyword>
<evidence type="ECO:0000256" key="2">
    <source>
        <dbReference type="ARBA" id="ARBA00022448"/>
    </source>
</evidence>
<sequence>MVDQILSIVLPVFALIGIGYAAARFGILDAKIGDALGQFIYVIAIPVLIFRTLATSSLGGVSPWGLWISYFTGVAVVWTIGMLTVRHLFGREARAGVIAGISAGFANTVLVGIPLITAIYGDEGLVPLFVLISIHLPVLTVVCAVLMERAAVLDGTQEAKPLGELLIGIARNLATNPIVIGIIAGGAWRMTGLPIEGVLADVLSRIAGSAIPVALFSLGMSIVAYGIRGNLVPGLLLSVLKIAVMPAVVYLMAAHVVHLPPLWVSVATLTAACPTGINAFLFANRYGTGHAMSANSITMTTGLALVSTVLWMAFLGL</sequence>
<feature type="transmembrane region" description="Helical" evidence="7">
    <location>
        <begin position="64"/>
        <end position="85"/>
    </location>
</feature>
<dbReference type="AlphaFoldDB" id="A0A285RWU1"/>
<keyword evidence="2" id="KW-0813">Transport</keyword>
<dbReference type="PANTHER" id="PTHR36838:SF3">
    <property type="entry name" value="TRANSPORTER AUXIN EFFLUX CARRIER EC FAMILY"/>
    <property type="match status" value="1"/>
</dbReference>
<feature type="transmembrane region" description="Helical" evidence="7">
    <location>
        <begin position="39"/>
        <end position="58"/>
    </location>
</feature>
<feature type="transmembrane region" description="Helical" evidence="7">
    <location>
        <begin position="262"/>
        <end position="282"/>
    </location>
</feature>
<feature type="transmembrane region" description="Helical" evidence="7">
    <location>
        <begin position="126"/>
        <end position="147"/>
    </location>
</feature>
<proteinExistence type="predicted"/>
<dbReference type="InterPro" id="IPR004776">
    <property type="entry name" value="Mem_transp_PIN-like"/>
</dbReference>
<evidence type="ECO:0000256" key="4">
    <source>
        <dbReference type="ARBA" id="ARBA00022692"/>
    </source>
</evidence>
<dbReference type="EMBL" id="OBML01000003">
    <property type="protein sequence ID" value="SOB98978.1"/>
    <property type="molecule type" value="Genomic_DNA"/>
</dbReference>
<keyword evidence="5 7" id="KW-1133">Transmembrane helix</keyword>
<comment type="subcellular location">
    <subcellularLocation>
        <location evidence="1">Membrane</location>
        <topology evidence="1">Multi-pass membrane protein</topology>
    </subcellularLocation>
</comment>
<accession>A0A285RWU1</accession>
<dbReference type="Proteomes" id="UP000219331">
    <property type="component" value="Unassembled WGS sequence"/>
</dbReference>
<evidence type="ECO:0000256" key="7">
    <source>
        <dbReference type="SAM" id="Phobius"/>
    </source>
</evidence>
<dbReference type="STRING" id="538381.GCA_001696535_04146"/>
<keyword evidence="3" id="KW-1003">Cell membrane</keyword>
<keyword evidence="4 7" id="KW-0812">Transmembrane</keyword>
<evidence type="ECO:0000256" key="1">
    <source>
        <dbReference type="ARBA" id="ARBA00004141"/>
    </source>
</evidence>
<evidence type="ECO:0008006" key="10">
    <source>
        <dbReference type="Google" id="ProtNLM"/>
    </source>
</evidence>
<feature type="transmembrane region" description="Helical" evidence="7">
    <location>
        <begin position="234"/>
        <end position="256"/>
    </location>
</feature>
<dbReference type="GO" id="GO:0055085">
    <property type="term" value="P:transmembrane transport"/>
    <property type="evidence" value="ECO:0007669"/>
    <property type="project" value="InterPro"/>
</dbReference>
<dbReference type="OrthoDB" id="9810457at2"/>
<reference evidence="8 9" key="1">
    <citation type="submission" date="2017-08" db="EMBL/GenBank/DDBJ databases">
        <authorList>
            <person name="de Groot N.N."/>
        </authorList>
    </citation>
    <scope>NUCLEOTIDE SEQUENCE [LARGE SCALE GENOMIC DNA]</scope>
    <source>
        <strain evidence="8 9">USBA 352</strain>
    </source>
</reference>
<dbReference type="GO" id="GO:0016020">
    <property type="term" value="C:membrane"/>
    <property type="evidence" value="ECO:0007669"/>
    <property type="project" value="UniProtKB-SubCell"/>
</dbReference>
<evidence type="ECO:0000313" key="8">
    <source>
        <dbReference type="EMBL" id="SOB98978.1"/>
    </source>
</evidence>
<name>A0A285RWU1_9HYPH</name>
<protein>
    <recommendedName>
        <fullName evidence="10">Permease</fullName>
    </recommendedName>
</protein>
<feature type="transmembrane region" description="Helical" evidence="7">
    <location>
        <begin position="6"/>
        <end position="27"/>
    </location>
</feature>
<evidence type="ECO:0000256" key="5">
    <source>
        <dbReference type="ARBA" id="ARBA00022989"/>
    </source>
</evidence>
<feature type="transmembrane region" description="Helical" evidence="7">
    <location>
        <begin position="97"/>
        <end position="120"/>
    </location>
</feature>
<dbReference type="Pfam" id="PF03547">
    <property type="entry name" value="Mem_trans"/>
    <property type="match status" value="1"/>
</dbReference>
<gene>
    <name evidence="8" type="ORF">SAMN05421512_10328</name>
</gene>
<dbReference type="RefSeq" id="WP_097174215.1">
    <property type="nucleotide sequence ID" value="NZ_OBML01000003.1"/>
</dbReference>
<dbReference type="PANTHER" id="PTHR36838">
    <property type="entry name" value="AUXIN EFFLUX CARRIER FAMILY PROTEIN"/>
    <property type="match status" value="1"/>
</dbReference>
<evidence type="ECO:0000256" key="3">
    <source>
        <dbReference type="ARBA" id="ARBA00022475"/>
    </source>
</evidence>
<keyword evidence="6 7" id="KW-0472">Membrane</keyword>
<feature type="transmembrane region" description="Helical" evidence="7">
    <location>
        <begin position="202"/>
        <end position="227"/>
    </location>
</feature>
<feature type="transmembrane region" description="Helical" evidence="7">
    <location>
        <begin position="168"/>
        <end position="190"/>
    </location>
</feature>
<feature type="transmembrane region" description="Helical" evidence="7">
    <location>
        <begin position="294"/>
        <end position="314"/>
    </location>
</feature>
<evidence type="ECO:0000313" key="9">
    <source>
        <dbReference type="Proteomes" id="UP000219331"/>
    </source>
</evidence>
<organism evidence="8 9">
    <name type="scientific">Stappia indica</name>
    <dbReference type="NCBI Taxonomy" id="538381"/>
    <lineage>
        <taxon>Bacteria</taxon>
        <taxon>Pseudomonadati</taxon>
        <taxon>Pseudomonadota</taxon>
        <taxon>Alphaproteobacteria</taxon>
        <taxon>Hyphomicrobiales</taxon>
        <taxon>Stappiaceae</taxon>
        <taxon>Stappia</taxon>
    </lineage>
</organism>
<evidence type="ECO:0000256" key="6">
    <source>
        <dbReference type="ARBA" id="ARBA00023136"/>
    </source>
</evidence>